<accession>A0A0B6Y5U1</accession>
<evidence type="ECO:0000313" key="1">
    <source>
        <dbReference type="EMBL" id="CEK51697.1"/>
    </source>
</evidence>
<dbReference type="AlphaFoldDB" id="A0A0B6Y5U1"/>
<dbReference type="InterPro" id="IPR036179">
    <property type="entry name" value="Ig-like_dom_sf"/>
</dbReference>
<gene>
    <name evidence="1" type="primary">ORF14136</name>
</gene>
<feature type="non-terminal residue" evidence="1">
    <location>
        <position position="73"/>
    </location>
</feature>
<name>A0A0B6Y5U1_9EUPU</name>
<reference evidence="1" key="1">
    <citation type="submission" date="2014-12" db="EMBL/GenBank/DDBJ databases">
        <title>Insight into the proteome of Arion vulgaris.</title>
        <authorList>
            <person name="Aradska J."/>
            <person name="Bulat T."/>
            <person name="Smidak R."/>
            <person name="Sarate P."/>
            <person name="Gangsoo J."/>
            <person name="Sialana F."/>
            <person name="Bilban M."/>
            <person name="Lubec G."/>
        </authorList>
    </citation>
    <scope>NUCLEOTIDE SEQUENCE</scope>
    <source>
        <tissue evidence="1">Skin</tissue>
    </source>
</reference>
<dbReference type="SUPFAM" id="SSF48726">
    <property type="entry name" value="Immunoglobulin"/>
    <property type="match status" value="1"/>
</dbReference>
<evidence type="ECO:0008006" key="2">
    <source>
        <dbReference type="Google" id="ProtNLM"/>
    </source>
</evidence>
<protein>
    <recommendedName>
        <fullName evidence="2">Ig-like domain-containing protein</fullName>
    </recommendedName>
</protein>
<feature type="non-terminal residue" evidence="1">
    <location>
        <position position="1"/>
    </location>
</feature>
<dbReference type="EMBL" id="HACG01004832">
    <property type="protein sequence ID" value="CEK51697.1"/>
    <property type="molecule type" value="Transcribed_RNA"/>
</dbReference>
<sequence>YTPVSLADRVAVTSGRQIFVTNLELPDSGKYVCQISVLKNGNWELKKTIYTLLVNDVPSAPGKPEVTSVGSRQ</sequence>
<proteinExistence type="predicted"/>
<organism evidence="1">
    <name type="scientific">Arion vulgaris</name>
    <dbReference type="NCBI Taxonomy" id="1028688"/>
    <lineage>
        <taxon>Eukaryota</taxon>
        <taxon>Metazoa</taxon>
        <taxon>Spiralia</taxon>
        <taxon>Lophotrochozoa</taxon>
        <taxon>Mollusca</taxon>
        <taxon>Gastropoda</taxon>
        <taxon>Heterobranchia</taxon>
        <taxon>Euthyneura</taxon>
        <taxon>Panpulmonata</taxon>
        <taxon>Eupulmonata</taxon>
        <taxon>Stylommatophora</taxon>
        <taxon>Helicina</taxon>
        <taxon>Arionoidea</taxon>
        <taxon>Arionidae</taxon>
        <taxon>Arion</taxon>
    </lineage>
</organism>